<feature type="transmembrane region" description="Helical" evidence="4">
    <location>
        <begin position="119"/>
        <end position="142"/>
    </location>
</feature>
<name>A0A372EE60_9BURK</name>
<dbReference type="PANTHER" id="PTHR11360:SF290">
    <property type="entry name" value="MONOCARBOXYLATE MFS PERMEASE"/>
    <property type="match status" value="1"/>
</dbReference>
<feature type="transmembrane region" description="Helical" evidence="4">
    <location>
        <begin position="295"/>
        <end position="316"/>
    </location>
</feature>
<dbReference type="InterPro" id="IPR050327">
    <property type="entry name" value="Proton-linked_MCT"/>
</dbReference>
<dbReference type="Pfam" id="PF07690">
    <property type="entry name" value="MFS_1"/>
    <property type="match status" value="1"/>
</dbReference>
<evidence type="ECO:0000256" key="1">
    <source>
        <dbReference type="ARBA" id="ARBA00022692"/>
    </source>
</evidence>
<accession>A0A372EE60</accession>
<dbReference type="Proteomes" id="UP000261931">
    <property type="component" value="Unassembled WGS sequence"/>
</dbReference>
<dbReference type="RefSeq" id="WP_116960927.1">
    <property type="nucleotide sequence ID" value="NZ_QVLS01000017.1"/>
</dbReference>
<evidence type="ECO:0000313" key="6">
    <source>
        <dbReference type="EMBL" id="RFP76162.1"/>
    </source>
</evidence>
<dbReference type="AlphaFoldDB" id="A0A372EE60"/>
<keyword evidence="7" id="KW-1185">Reference proteome</keyword>
<feature type="transmembrane region" description="Helical" evidence="4">
    <location>
        <begin position="65"/>
        <end position="85"/>
    </location>
</feature>
<feature type="transmembrane region" description="Helical" evidence="4">
    <location>
        <begin position="322"/>
        <end position="347"/>
    </location>
</feature>
<feature type="transmembrane region" description="Helical" evidence="4">
    <location>
        <begin position="191"/>
        <end position="209"/>
    </location>
</feature>
<feature type="transmembrane region" description="Helical" evidence="4">
    <location>
        <begin position="262"/>
        <end position="283"/>
    </location>
</feature>
<dbReference type="SUPFAM" id="SSF103473">
    <property type="entry name" value="MFS general substrate transporter"/>
    <property type="match status" value="1"/>
</dbReference>
<feature type="transmembrane region" description="Helical" evidence="4">
    <location>
        <begin position="92"/>
        <end position="113"/>
    </location>
</feature>
<keyword evidence="2 4" id="KW-1133">Transmembrane helix</keyword>
<dbReference type="Gene3D" id="1.20.1250.20">
    <property type="entry name" value="MFS general substrate transporter like domains"/>
    <property type="match status" value="2"/>
</dbReference>
<dbReference type="PANTHER" id="PTHR11360">
    <property type="entry name" value="MONOCARBOXYLATE TRANSPORTER"/>
    <property type="match status" value="1"/>
</dbReference>
<feature type="transmembrane region" description="Helical" evidence="4">
    <location>
        <begin position="383"/>
        <end position="405"/>
    </location>
</feature>
<organism evidence="6 7">
    <name type="scientific">Hydrogenophaga borbori</name>
    <dbReference type="NCBI Taxonomy" id="2294117"/>
    <lineage>
        <taxon>Bacteria</taxon>
        <taxon>Pseudomonadati</taxon>
        <taxon>Pseudomonadota</taxon>
        <taxon>Betaproteobacteria</taxon>
        <taxon>Burkholderiales</taxon>
        <taxon>Comamonadaceae</taxon>
        <taxon>Hydrogenophaga</taxon>
    </lineage>
</organism>
<dbReference type="EMBL" id="QVLS01000017">
    <property type="protein sequence ID" value="RFP76162.1"/>
    <property type="molecule type" value="Genomic_DNA"/>
</dbReference>
<dbReference type="InterPro" id="IPR020846">
    <property type="entry name" value="MFS_dom"/>
</dbReference>
<evidence type="ECO:0000256" key="2">
    <source>
        <dbReference type="ARBA" id="ARBA00022989"/>
    </source>
</evidence>
<dbReference type="InterPro" id="IPR011701">
    <property type="entry name" value="MFS"/>
</dbReference>
<protein>
    <submittedName>
        <fullName evidence="6">MFS transporter</fullName>
    </submittedName>
</protein>
<dbReference type="PROSITE" id="PS50850">
    <property type="entry name" value="MFS"/>
    <property type="match status" value="1"/>
</dbReference>
<feature type="domain" description="Major facilitator superfamily (MFS) profile" evidence="5">
    <location>
        <begin position="28"/>
        <end position="410"/>
    </location>
</feature>
<proteinExistence type="predicted"/>
<evidence type="ECO:0000256" key="4">
    <source>
        <dbReference type="SAM" id="Phobius"/>
    </source>
</evidence>
<feature type="transmembrane region" description="Helical" evidence="4">
    <location>
        <begin position="359"/>
        <end position="377"/>
    </location>
</feature>
<evidence type="ECO:0000313" key="7">
    <source>
        <dbReference type="Proteomes" id="UP000261931"/>
    </source>
</evidence>
<feature type="transmembrane region" description="Helical" evidence="4">
    <location>
        <begin position="154"/>
        <end position="171"/>
    </location>
</feature>
<reference evidence="6 7" key="1">
    <citation type="submission" date="2018-08" db="EMBL/GenBank/DDBJ databases">
        <title>Hydrogenophaga sp. LA-38 isolated from sludge.</title>
        <authorList>
            <person name="Im W.-T."/>
        </authorList>
    </citation>
    <scope>NUCLEOTIDE SEQUENCE [LARGE SCALE GENOMIC DNA]</scope>
    <source>
        <strain evidence="6 7">LA-38</strain>
    </source>
</reference>
<evidence type="ECO:0000256" key="3">
    <source>
        <dbReference type="ARBA" id="ARBA00023136"/>
    </source>
</evidence>
<sequence length="412" mass="42762">MQLTRSEEPLPGLSVKAVEEPSIQSAYGWWVAFVTLVIASISFGAVTSIPVLLKPLSSDWQAGASTIALIHTSAMFGAGAGSLLLGRMLDRFGFFCIAVVAALATGIGLVVAARAENLLTLHLAYGLLVGGIGQGAFFSPLAAAVSQWFDRHRALSIAIAASGQSVGGLTLPPLLRWSAEQYGWRQAIEGYGIVAGVILLACAFAFRRAPPQPASHGRTAEKGVVKIDRAGFALLGLCMALFNLATFIAIGHLTAFGEEIGLAPATAAVFVSVMLGVTLLSRLSMGQLSNRFGHYRMLVAVSVLHLTGVILLAGSTGPASTFAAVVLIGLGFGGYVPAYAVLVRELFPASEAGRRIAEIYFFAFLAAGIGSWSGGLVRDMSGGYAASFGLAGGAACVGALLLLYLSRRLRSI</sequence>
<evidence type="ECO:0000259" key="5">
    <source>
        <dbReference type="PROSITE" id="PS50850"/>
    </source>
</evidence>
<dbReference type="InterPro" id="IPR036259">
    <property type="entry name" value="MFS_trans_sf"/>
</dbReference>
<feature type="transmembrane region" description="Helical" evidence="4">
    <location>
        <begin position="29"/>
        <end position="53"/>
    </location>
</feature>
<feature type="transmembrane region" description="Helical" evidence="4">
    <location>
        <begin position="230"/>
        <end position="250"/>
    </location>
</feature>
<dbReference type="GO" id="GO:0022857">
    <property type="term" value="F:transmembrane transporter activity"/>
    <property type="evidence" value="ECO:0007669"/>
    <property type="project" value="InterPro"/>
</dbReference>
<keyword evidence="1 4" id="KW-0812">Transmembrane</keyword>
<comment type="caution">
    <text evidence="6">The sequence shown here is derived from an EMBL/GenBank/DDBJ whole genome shotgun (WGS) entry which is preliminary data.</text>
</comment>
<keyword evidence="3 4" id="KW-0472">Membrane</keyword>
<gene>
    <name evidence="6" type="ORF">DY262_20520</name>
</gene>